<dbReference type="SUPFAM" id="SSF54211">
    <property type="entry name" value="Ribosomal protein S5 domain 2-like"/>
    <property type="match status" value="1"/>
</dbReference>
<dbReference type="GO" id="GO:0016075">
    <property type="term" value="P:rRNA catabolic process"/>
    <property type="evidence" value="ECO:0007669"/>
    <property type="project" value="TreeGrafter"/>
</dbReference>
<reference evidence="11" key="1">
    <citation type="journal article" date="2019" name="Gigascience">
        <title>De novo genome assembly of the endangered Acer yangbiense, a plant species with extremely small populations endemic to Yunnan Province, China.</title>
        <authorList>
            <person name="Yang J."/>
            <person name="Wariss H.M."/>
            <person name="Tao L."/>
            <person name="Zhang R."/>
            <person name="Yun Q."/>
            <person name="Hollingsworth P."/>
            <person name="Dao Z."/>
            <person name="Luo G."/>
            <person name="Guo H."/>
            <person name="Ma Y."/>
            <person name="Sun W."/>
        </authorList>
    </citation>
    <scope>NUCLEOTIDE SEQUENCE [LARGE SCALE GENOMIC DNA]</scope>
    <source>
        <strain evidence="11">cv. br00</strain>
    </source>
</reference>
<name>A0A5N5LFY8_9ROSI</name>
<dbReference type="InterPro" id="IPR050590">
    <property type="entry name" value="Exosome_comp_Rrp42_subfam"/>
</dbReference>
<feature type="region of interest" description="Disordered" evidence="7">
    <location>
        <begin position="407"/>
        <end position="538"/>
    </location>
</feature>
<dbReference type="GO" id="GO:0000177">
    <property type="term" value="C:cytoplasmic exosome (RNase complex)"/>
    <property type="evidence" value="ECO:0007669"/>
    <property type="project" value="TreeGrafter"/>
</dbReference>
<keyword evidence="6" id="KW-0539">Nucleus</keyword>
<dbReference type="Pfam" id="PF01138">
    <property type="entry name" value="RNase_PH"/>
    <property type="match status" value="1"/>
</dbReference>
<keyword evidence="5" id="KW-0694">RNA-binding</keyword>
<dbReference type="GO" id="GO:0071038">
    <property type="term" value="P:TRAMP-dependent tRNA surveillance pathway"/>
    <property type="evidence" value="ECO:0007669"/>
    <property type="project" value="TreeGrafter"/>
</dbReference>
<dbReference type="InterPro" id="IPR020568">
    <property type="entry name" value="Ribosomal_Su5_D2-typ_SF"/>
</dbReference>
<proteinExistence type="inferred from homology"/>
<dbReference type="GO" id="GO:0034476">
    <property type="term" value="P:U5 snRNA 3'-end processing"/>
    <property type="evidence" value="ECO:0007669"/>
    <property type="project" value="TreeGrafter"/>
</dbReference>
<comment type="subcellular location">
    <subcellularLocation>
        <location evidence="2">Cytoplasm</location>
    </subcellularLocation>
    <subcellularLocation>
        <location evidence="1">Nucleus</location>
    </subcellularLocation>
</comment>
<dbReference type="GO" id="GO:0071028">
    <property type="term" value="P:nuclear mRNA surveillance"/>
    <property type="evidence" value="ECO:0007669"/>
    <property type="project" value="TreeGrafter"/>
</dbReference>
<evidence type="ECO:0000313" key="11">
    <source>
        <dbReference type="Proteomes" id="UP000326939"/>
    </source>
</evidence>
<feature type="domain" description="Exoribonuclease phosphorolytic" evidence="9">
    <location>
        <begin position="271"/>
        <end position="336"/>
    </location>
</feature>
<feature type="compositionally biased region" description="Basic and acidic residues" evidence="7">
    <location>
        <begin position="415"/>
        <end position="425"/>
    </location>
</feature>
<evidence type="ECO:0000313" key="10">
    <source>
        <dbReference type="EMBL" id="KAB5540936.1"/>
    </source>
</evidence>
<dbReference type="InterPro" id="IPR033100">
    <property type="entry name" value="Rrp45"/>
</dbReference>
<evidence type="ECO:0000259" key="8">
    <source>
        <dbReference type="Pfam" id="PF01138"/>
    </source>
</evidence>
<feature type="compositionally biased region" description="Polar residues" evidence="7">
    <location>
        <begin position="499"/>
        <end position="514"/>
    </location>
</feature>
<protein>
    <submittedName>
        <fullName evidence="10">Uncharacterized protein</fullName>
    </submittedName>
</protein>
<accession>A0A5N5LFY8</accession>
<evidence type="ECO:0000256" key="1">
    <source>
        <dbReference type="ARBA" id="ARBA00004123"/>
    </source>
</evidence>
<dbReference type="Pfam" id="PF03725">
    <property type="entry name" value="RNase_PH_C"/>
    <property type="match status" value="1"/>
</dbReference>
<evidence type="ECO:0000256" key="7">
    <source>
        <dbReference type="SAM" id="MobiDB-lite"/>
    </source>
</evidence>
<dbReference type="EMBL" id="VDCV01000009">
    <property type="protein sequence ID" value="KAB5540936.1"/>
    <property type="molecule type" value="Genomic_DNA"/>
</dbReference>
<dbReference type="SUPFAM" id="SSF55666">
    <property type="entry name" value="Ribonuclease PH domain 2-like"/>
    <property type="match status" value="1"/>
</dbReference>
<dbReference type="GO" id="GO:0034475">
    <property type="term" value="P:U4 snRNA 3'-end processing"/>
    <property type="evidence" value="ECO:0007669"/>
    <property type="project" value="TreeGrafter"/>
</dbReference>
<dbReference type="AlphaFoldDB" id="A0A5N5LFY8"/>
<dbReference type="PANTHER" id="PTHR11097">
    <property type="entry name" value="EXOSOME COMPLEX EXONUCLEASE RIBOSOMAL RNA PROCESSING PROTEIN"/>
    <property type="match status" value="1"/>
</dbReference>
<organism evidence="10 11">
    <name type="scientific">Salix brachista</name>
    <dbReference type="NCBI Taxonomy" id="2182728"/>
    <lineage>
        <taxon>Eukaryota</taxon>
        <taxon>Viridiplantae</taxon>
        <taxon>Streptophyta</taxon>
        <taxon>Embryophyta</taxon>
        <taxon>Tracheophyta</taxon>
        <taxon>Spermatophyta</taxon>
        <taxon>Magnoliopsida</taxon>
        <taxon>eudicotyledons</taxon>
        <taxon>Gunneridae</taxon>
        <taxon>Pentapetalae</taxon>
        <taxon>rosids</taxon>
        <taxon>fabids</taxon>
        <taxon>Malpighiales</taxon>
        <taxon>Salicaceae</taxon>
        <taxon>Saliceae</taxon>
        <taxon>Salix</taxon>
    </lineage>
</organism>
<dbReference type="GO" id="GO:0035925">
    <property type="term" value="F:mRNA 3'-UTR AU-rich region binding"/>
    <property type="evidence" value="ECO:0007669"/>
    <property type="project" value="TreeGrafter"/>
</dbReference>
<evidence type="ECO:0000256" key="3">
    <source>
        <dbReference type="ARBA" id="ARBA00006678"/>
    </source>
</evidence>
<dbReference type="GO" id="GO:0000467">
    <property type="term" value="P:exonucleolytic trimming to generate mature 3'-end of 5.8S rRNA from tricistronic rRNA transcript (SSU-rRNA, 5.8S rRNA, LSU-rRNA)"/>
    <property type="evidence" value="ECO:0007669"/>
    <property type="project" value="TreeGrafter"/>
</dbReference>
<evidence type="ECO:0000256" key="2">
    <source>
        <dbReference type="ARBA" id="ARBA00004496"/>
    </source>
</evidence>
<dbReference type="GO" id="GO:0071035">
    <property type="term" value="P:nuclear polyadenylation-dependent rRNA catabolic process"/>
    <property type="evidence" value="ECO:0007669"/>
    <property type="project" value="TreeGrafter"/>
</dbReference>
<comment type="similarity">
    <text evidence="3">Belongs to the RNase PH family.</text>
</comment>
<keyword evidence="4" id="KW-0963">Cytoplasm</keyword>
<dbReference type="Proteomes" id="UP000326939">
    <property type="component" value="Chromosome 9"/>
</dbReference>
<feature type="compositionally biased region" description="Basic and acidic residues" evidence="7">
    <location>
        <begin position="484"/>
        <end position="496"/>
    </location>
</feature>
<dbReference type="CDD" id="cd11368">
    <property type="entry name" value="RNase_PH_RRP45"/>
    <property type="match status" value="1"/>
</dbReference>
<sequence length="538" mass="58381">MDGRLANTWKLTVNEKKFIETALASNLRIDGRNPLEYRKITIKFGRQELQEEKNNGVPLMSCYCVIIASVLPLEDGSSEVQLGQTHVMGLVTGQLVQPYQDRQNEGTLSIFTEFSPMADPSFEPGRPGESAVELGRIVDRGLSFSMECFPKNMESRAVDTESLCVLAGKLVWAIRIDLHILDNGGNLVDAANIAALASLLTFRRPECTLGGEDGQEVTVHPPECFPTSYAFYKSESSGGLLMYQINWITVVGVENGFSYNEREPLPLIVHHLPIAITFAFFGGEGKMVVDPVHSEEAVMGGRMTVTVNANGDICAIQKGGGEGVPQSAIMHCLQLASLSAESITKKIKNAVEAYNTERALRKIKRHPTSDAGNVSVAALDVIEQNKTIEQVEGSELSRHHLERLKLVPEDTCSSRGDDNDADIKPSEQGGTGRVQGNAVNFLGGPSSWDPYSKGVDPDSLKASLASRGVSTRHMKQNGSGENSPKTEPEKPTKDIKQATLATDTSGTALQTNGEKTLKDAVKPKNKRRKRASPSMKGS</sequence>
<evidence type="ECO:0000256" key="4">
    <source>
        <dbReference type="ARBA" id="ARBA00022490"/>
    </source>
</evidence>
<evidence type="ECO:0000259" key="9">
    <source>
        <dbReference type="Pfam" id="PF03725"/>
    </source>
</evidence>
<gene>
    <name evidence="10" type="ORF">DKX38_013910</name>
</gene>
<evidence type="ECO:0000256" key="5">
    <source>
        <dbReference type="ARBA" id="ARBA00022884"/>
    </source>
</evidence>
<feature type="domain" description="Exoribonuclease phosphorolytic" evidence="8">
    <location>
        <begin position="68"/>
        <end position="205"/>
    </location>
</feature>
<dbReference type="GO" id="GO:0000176">
    <property type="term" value="C:nuclear exosome (RNase complex)"/>
    <property type="evidence" value="ECO:0007669"/>
    <property type="project" value="TreeGrafter"/>
</dbReference>
<dbReference type="InterPro" id="IPR036345">
    <property type="entry name" value="ExoRNase_PH_dom2_sf"/>
</dbReference>
<dbReference type="GO" id="GO:0034473">
    <property type="term" value="P:U1 snRNA 3'-end processing"/>
    <property type="evidence" value="ECO:0007669"/>
    <property type="project" value="TreeGrafter"/>
</dbReference>
<comment type="caution">
    <text evidence="10">The sequence shown here is derived from an EMBL/GenBank/DDBJ whole genome shotgun (WGS) entry which is preliminary data.</text>
</comment>
<dbReference type="InterPro" id="IPR027408">
    <property type="entry name" value="PNPase/RNase_PH_dom_sf"/>
</dbReference>
<dbReference type="InterPro" id="IPR001247">
    <property type="entry name" value="ExoRNase_PH_dom1"/>
</dbReference>
<keyword evidence="11" id="KW-1185">Reference proteome</keyword>
<dbReference type="Gene3D" id="3.30.230.70">
    <property type="entry name" value="GHMP Kinase, N-terminal domain"/>
    <property type="match status" value="1"/>
</dbReference>
<evidence type="ECO:0000256" key="6">
    <source>
        <dbReference type="ARBA" id="ARBA00023242"/>
    </source>
</evidence>
<dbReference type="InterPro" id="IPR015847">
    <property type="entry name" value="ExoRNase_PH_dom2"/>
</dbReference>
<dbReference type="PANTHER" id="PTHR11097:SF14">
    <property type="entry name" value="EXOSOME COMPLEX COMPONENT RRP45"/>
    <property type="match status" value="1"/>
</dbReference>